<sequence>MSKLFIILGSALAFLSVALGAFGAHILKAKIGEQHLSVFETGVQYQMMHAIGLIIVGILSMTAFQGQSSLLNWAGWIMLIGIILFSGSLYMLSTTQISAFGPITPIGGVAFLVSWLLVIIAFIKG</sequence>
<comment type="similarity">
    <text evidence="2">Belongs to the UPF0382 family.</text>
</comment>
<comment type="subcellular location">
    <subcellularLocation>
        <location evidence="1">Membrane</location>
        <topology evidence="1">Multi-pass membrane protein</topology>
    </subcellularLocation>
</comment>
<evidence type="ECO:0000256" key="4">
    <source>
        <dbReference type="ARBA" id="ARBA00022989"/>
    </source>
</evidence>
<dbReference type="PANTHER" id="PTHR43461:SF1">
    <property type="entry name" value="TRANSMEMBRANE PROTEIN 256"/>
    <property type="match status" value="1"/>
</dbReference>
<keyword evidence="5 6" id="KW-0472">Membrane</keyword>
<dbReference type="RefSeq" id="WP_205003357.1">
    <property type="nucleotide sequence ID" value="NZ_JAFBER010000008.1"/>
</dbReference>
<dbReference type="Pfam" id="PF04241">
    <property type="entry name" value="DUF423"/>
    <property type="match status" value="1"/>
</dbReference>
<feature type="transmembrane region" description="Helical" evidence="6">
    <location>
        <begin position="71"/>
        <end position="91"/>
    </location>
</feature>
<feature type="transmembrane region" description="Helical" evidence="6">
    <location>
        <begin position="103"/>
        <end position="123"/>
    </location>
</feature>
<dbReference type="PANTHER" id="PTHR43461">
    <property type="entry name" value="TRANSMEMBRANE PROTEIN 256"/>
    <property type="match status" value="1"/>
</dbReference>
<dbReference type="EMBL" id="JAFBER010000008">
    <property type="protein sequence ID" value="MBM7645422.1"/>
    <property type="molecule type" value="Genomic_DNA"/>
</dbReference>
<evidence type="ECO:0000256" key="6">
    <source>
        <dbReference type="SAM" id="Phobius"/>
    </source>
</evidence>
<name>A0ABS2PZG4_9BACL</name>
<gene>
    <name evidence="7" type="ORF">JOD45_001633</name>
</gene>
<accession>A0ABS2PZG4</accession>
<dbReference type="InterPro" id="IPR006696">
    <property type="entry name" value="DUF423"/>
</dbReference>
<evidence type="ECO:0000256" key="2">
    <source>
        <dbReference type="ARBA" id="ARBA00009694"/>
    </source>
</evidence>
<reference evidence="7 8" key="1">
    <citation type="submission" date="2021-01" db="EMBL/GenBank/DDBJ databases">
        <title>Genomic Encyclopedia of Type Strains, Phase IV (KMG-IV): sequencing the most valuable type-strain genomes for metagenomic binning, comparative biology and taxonomic classification.</title>
        <authorList>
            <person name="Goeker M."/>
        </authorList>
    </citation>
    <scope>NUCLEOTIDE SEQUENCE [LARGE SCALE GENOMIC DNA]</scope>
    <source>
        <strain evidence="7 8">DSM 28236</strain>
    </source>
</reference>
<evidence type="ECO:0000256" key="5">
    <source>
        <dbReference type="ARBA" id="ARBA00023136"/>
    </source>
</evidence>
<keyword evidence="8" id="KW-1185">Reference proteome</keyword>
<dbReference type="Proteomes" id="UP000808914">
    <property type="component" value="Unassembled WGS sequence"/>
</dbReference>
<comment type="caution">
    <text evidence="7">The sequence shown here is derived from an EMBL/GenBank/DDBJ whole genome shotgun (WGS) entry which is preliminary data.</text>
</comment>
<organism evidence="7 8">
    <name type="scientific">Scopulibacillus daqui</name>
    <dbReference type="NCBI Taxonomy" id="1469162"/>
    <lineage>
        <taxon>Bacteria</taxon>
        <taxon>Bacillati</taxon>
        <taxon>Bacillota</taxon>
        <taxon>Bacilli</taxon>
        <taxon>Bacillales</taxon>
        <taxon>Sporolactobacillaceae</taxon>
        <taxon>Scopulibacillus</taxon>
    </lineage>
</organism>
<evidence type="ECO:0000313" key="8">
    <source>
        <dbReference type="Proteomes" id="UP000808914"/>
    </source>
</evidence>
<proteinExistence type="inferred from homology"/>
<protein>
    <submittedName>
        <fullName evidence="7">Uncharacterized membrane protein YgdD (TMEM256/DUF423 family)</fullName>
    </submittedName>
</protein>
<keyword evidence="3 6" id="KW-0812">Transmembrane</keyword>
<evidence type="ECO:0000256" key="3">
    <source>
        <dbReference type="ARBA" id="ARBA00022692"/>
    </source>
</evidence>
<feature type="transmembrane region" description="Helical" evidence="6">
    <location>
        <begin position="47"/>
        <end position="64"/>
    </location>
</feature>
<evidence type="ECO:0000313" key="7">
    <source>
        <dbReference type="EMBL" id="MBM7645422.1"/>
    </source>
</evidence>
<keyword evidence="4 6" id="KW-1133">Transmembrane helix</keyword>
<evidence type="ECO:0000256" key="1">
    <source>
        <dbReference type="ARBA" id="ARBA00004141"/>
    </source>
</evidence>